<gene>
    <name evidence="1" type="ORF">H2198_009090</name>
</gene>
<sequence>MDPSTPVLEICANSYQSARNAQDGGAHRVELCQNLEQGGITPSYGLIKRCSGTLNIPVYVLIRPRPGNFVYSNDEFDIMLEDISMCRDLGVAGVVVGALHADNTIDIPQTRRMVEMAKPLHVTFHRAIEDCEDQRQAVEDVIDTGCSRILVSGMGNAIIEKLDSIGRMVEQAGNRIEIMPGGGVTSENVQQVLTHTGARSVHASAKSRRPKTNTAMRSKFDVEEIESNKTLIEELLSLMRRLRAPSVA</sequence>
<dbReference type="Proteomes" id="UP001172386">
    <property type="component" value="Unassembled WGS sequence"/>
</dbReference>
<keyword evidence="2" id="KW-1185">Reference proteome</keyword>
<accession>A0ACC2ZVG6</accession>
<evidence type="ECO:0000313" key="2">
    <source>
        <dbReference type="Proteomes" id="UP001172386"/>
    </source>
</evidence>
<organism evidence="1 2">
    <name type="scientific">Neophaeococcomyces mojaviensis</name>
    <dbReference type="NCBI Taxonomy" id="3383035"/>
    <lineage>
        <taxon>Eukaryota</taxon>
        <taxon>Fungi</taxon>
        <taxon>Dikarya</taxon>
        <taxon>Ascomycota</taxon>
        <taxon>Pezizomycotina</taxon>
        <taxon>Eurotiomycetes</taxon>
        <taxon>Chaetothyriomycetidae</taxon>
        <taxon>Chaetothyriales</taxon>
        <taxon>Chaetothyriales incertae sedis</taxon>
        <taxon>Neophaeococcomyces</taxon>
    </lineage>
</organism>
<reference evidence="1" key="1">
    <citation type="submission" date="2022-10" db="EMBL/GenBank/DDBJ databases">
        <title>Culturing micro-colonial fungi from biological soil crusts in the Mojave desert and describing Neophaeococcomyces mojavensis, and introducing the new genera and species Taxawa tesnikishii.</title>
        <authorList>
            <person name="Kurbessoian T."/>
            <person name="Stajich J.E."/>
        </authorList>
    </citation>
    <scope>NUCLEOTIDE SEQUENCE</scope>
    <source>
        <strain evidence="1">JES_112</strain>
    </source>
</reference>
<name>A0ACC2ZVG6_9EURO</name>
<protein>
    <submittedName>
        <fullName evidence="1">Uncharacterized protein</fullName>
    </submittedName>
</protein>
<evidence type="ECO:0000313" key="1">
    <source>
        <dbReference type="EMBL" id="KAJ9651647.1"/>
    </source>
</evidence>
<dbReference type="EMBL" id="JAPDRQ010000243">
    <property type="protein sequence ID" value="KAJ9651647.1"/>
    <property type="molecule type" value="Genomic_DNA"/>
</dbReference>
<comment type="caution">
    <text evidence="1">The sequence shown here is derived from an EMBL/GenBank/DDBJ whole genome shotgun (WGS) entry which is preliminary data.</text>
</comment>
<proteinExistence type="predicted"/>